<dbReference type="InterPro" id="IPR020846">
    <property type="entry name" value="MFS_dom"/>
</dbReference>
<dbReference type="InterPro" id="IPR005829">
    <property type="entry name" value="Sugar_transporter_CS"/>
</dbReference>
<gene>
    <name evidence="12" type="ORF">DXN04_15630</name>
</gene>
<evidence type="ECO:0000256" key="1">
    <source>
        <dbReference type="ARBA" id="ARBA00004651"/>
    </source>
</evidence>
<dbReference type="GO" id="GO:0022857">
    <property type="term" value="F:transmembrane transporter activity"/>
    <property type="evidence" value="ECO:0007669"/>
    <property type="project" value="InterPro"/>
</dbReference>
<dbReference type="PANTHER" id="PTHR48023:SF4">
    <property type="entry name" value="D-XYLOSE-PROTON SYMPORTER-LIKE 2"/>
    <property type="match status" value="1"/>
</dbReference>
<evidence type="ECO:0000256" key="3">
    <source>
        <dbReference type="ARBA" id="ARBA00022448"/>
    </source>
</evidence>
<evidence type="ECO:0000256" key="2">
    <source>
        <dbReference type="ARBA" id="ARBA00010992"/>
    </source>
</evidence>
<evidence type="ECO:0000259" key="11">
    <source>
        <dbReference type="PROSITE" id="PS50850"/>
    </source>
</evidence>
<keyword evidence="4" id="KW-1003">Cell membrane</keyword>
<evidence type="ECO:0000256" key="9">
    <source>
        <dbReference type="RuleBase" id="RU003346"/>
    </source>
</evidence>
<feature type="transmembrane region" description="Helical" evidence="10">
    <location>
        <begin position="373"/>
        <end position="393"/>
    </location>
</feature>
<reference evidence="12 13" key="1">
    <citation type="submission" date="2018-08" db="EMBL/GenBank/DDBJ databases">
        <title>Chitinophaga sp. K20C18050901, a novel bacterium isolated from forest soil.</title>
        <authorList>
            <person name="Wang C."/>
        </authorList>
    </citation>
    <scope>NUCLEOTIDE SEQUENCE [LARGE SCALE GENOMIC DNA]</scope>
    <source>
        <strain evidence="12 13">K20C18050901</strain>
    </source>
</reference>
<keyword evidence="5" id="KW-0762">Sugar transport</keyword>
<feature type="transmembrane region" description="Helical" evidence="10">
    <location>
        <begin position="45"/>
        <end position="67"/>
    </location>
</feature>
<feature type="transmembrane region" description="Helical" evidence="10">
    <location>
        <begin position="309"/>
        <end position="331"/>
    </location>
</feature>
<feature type="transmembrane region" description="Helical" evidence="10">
    <location>
        <begin position="133"/>
        <end position="151"/>
    </location>
</feature>
<dbReference type="Proteomes" id="UP000261174">
    <property type="component" value="Unassembled WGS sequence"/>
</dbReference>
<evidence type="ECO:0000256" key="7">
    <source>
        <dbReference type="ARBA" id="ARBA00022989"/>
    </source>
</evidence>
<feature type="transmembrane region" description="Helical" evidence="10">
    <location>
        <begin position="163"/>
        <end position="184"/>
    </location>
</feature>
<feature type="transmembrane region" description="Helical" evidence="10">
    <location>
        <begin position="337"/>
        <end position="361"/>
    </location>
</feature>
<evidence type="ECO:0000256" key="4">
    <source>
        <dbReference type="ARBA" id="ARBA00022475"/>
    </source>
</evidence>
<protein>
    <submittedName>
        <fullName evidence="12">MFS transporter</fullName>
    </submittedName>
</protein>
<dbReference type="InterPro" id="IPR003663">
    <property type="entry name" value="Sugar/inositol_transpt"/>
</dbReference>
<feature type="domain" description="Major facilitator superfamily (MFS) profile" evidence="11">
    <location>
        <begin position="9"/>
        <end position="428"/>
    </location>
</feature>
<name>A0A3E1P3A3_9BACT</name>
<dbReference type="InterPro" id="IPR005828">
    <property type="entry name" value="MFS_sugar_transport-like"/>
</dbReference>
<dbReference type="InterPro" id="IPR036259">
    <property type="entry name" value="MFS_trans_sf"/>
</dbReference>
<keyword evidence="8 10" id="KW-0472">Membrane</keyword>
<feature type="transmembrane region" description="Helical" evidence="10">
    <location>
        <begin position="243"/>
        <end position="266"/>
    </location>
</feature>
<dbReference type="SUPFAM" id="SSF103473">
    <property type="entry name" value="MFS general substrate transporter"/>
    <property type="match status" value="1"/>
</dbReference>
<dbReference type="InterPro" id="IPR050820">
    <property type="entry name" value="MFS_Sugar_Transporter"/>
</dbReference>
<dbReference type="PROSITE" id="PS00217">
    <property type="entry name" value="SUGAR_TRANSPORT_2"/>
    <property type="match status" value="1"/>
</dbReference>
<dbReference type="RefSeq" id="WP_116854275.1">
    <property type="nucleotide sequence ID" value="NZ_QTJV01000004.1"/>
</dbReference>
<dbReference type="Gene3D" id="1.20.1250.20">
    <property type="entry name" value="MFS general substrate transporter like domains"/>
    <property type="match status" value="2"/>
</dbReference>
<dbReference type="PANTHER" id="PTHR48023">
    <property type="entry name" value="D-XYLOSE-PROTON SYMPORTER-LIKE 2"/>
    <property type="match status" value="1"/>
</dbReference>
<dbReference type="OrthoDB" id="9783823at2"/>
<dbReference type="NCBIfam" id="TIGR00879">
    <property type="entry name" value="SP"/>
    <property type="match status" value="1"/>
</dbReference>
<dbReference type="PROSITE" id="PS00216">
    <property type="entry name" value="SUGAR_TRANSPORT_1"/>
    <property type="match status" value="2"/>
</dbReference>
<evidence type="ECO:0000256" key="10">
    <source>
        <dbReference type="SAM" id="Phobius"/>
    </source>
</evidence>
<keyword evidence="13" id="KW-1185">Reference proteome</keyword>
<evidence type="ECO:0000256" key="8">
    <source>
        <dbReference type="ARBA" id="ARBA00023136"/>
    </source>
</evidence>
<dbReference type="PROSITE" id="PS50850">
    <property type="entry name" value="MFS"/>
    <property type="match status" value="1"/>
</dbReference>
<feature type="transmembrane region" description="Helical" evidence="10">
    <location>
        <begin position="74"/>
        <end position="94"/>
    </location>
</feature>
<evidence type="ECO:0000313" key="12">
    <source>
        <dbReference type="EMBL" id="RFM34693.1"/>
    </source>
</evidence>
<dbReference type="CDD" id="cd17359">
    <property type="entry name" value="MFS_XylE_like"/>
    <property type="match status" value="1"/>
</dbReference>
<evidence type="ECO:0000313" key="13">
    <source>
        <dbReference type="Proteomes" id="UP000261174"/>
    </source>
</evidence>
<proteinExistence type="inferred from homology"/>
<comment type="caution">
    <text evidence="12">The sequence shown here is derived from an EMBL/GenBank/DDBJ whole genome shotgun (WGS) entry which is preliminary data.</text>
</comment>
<keyword evidence="3 9" id="KW-0813">Transport</keyword>
<evidence type="ECO:0000256" key="6">
    <source>
        <dbReference type="ARBA" id="ARBA00022692"/>
    </source>
</evidence>
<dbReference type="FunFam" id="1.20.1250.20:FF:000122">
    <property type="entry name" value="D-xylose transporter XylE"/>
    <property type="match status" value="1"/>
</dbReference>
<keyword evidence="7 10" id="KW-1133">Transmembrane helix</keyword>
<dbReference type="InterPro" id="IPR047984">
    <property type="entry name" value="XylE-like"/>
</dbReference>
<feature type="transmembrane region" description="Helical" evidence="10">
    <location>
        <begin position="281"/>
        <end position="302"/>
    </location>
</feature>
<dbReference type="Pfam" id="PF00083">
    <property type="entry name" value="Sugar_tr"/>
    <property type="match status" value="1"/>
</dbReference>
<keyword evidence="6 10" id="KW-0812">Transmembrane</keyword>
<feature type="transmembrane region" description="Helical" evidence="10">
    <location>
        <begin position="399"/>
        <end position="421"/>
    </location>
</feature>
<accession>A0A3E1P3A3</accession>
<dbReference type="GO" id="GO:0005886">
    <property type="term" value="C:plasma membrane"/>
    <property type="evidence" value="ECO:0007669"/>
    <property type="project" value="UniProtKB-SubCell"/>
</dbReference>
<comment type="similarity">
    <text evidence="2 9">Belongs to the major facilitator superfamily. Sugar transporter (TC 2.A.1.1) family.</text>
</comment>
<organism evidence="12 13">
    <name type="scientific">Chitinophaga silvisoli</name>
    <dbReference type="NCBI Taxonomy" id="2291814"/>
    <lineage>
        <taxon>Bacteria</taxon>
        <taxon>Pseudomonadati</taxon>
        <taxon>Bacteroidota</taxon>
        <taxon>Chitinophagia</taxon>
        <taxon>Chitinophagales</taxon>
        <taxon>Chitinophagaceae</taxon>
        <taxon>Chitinophaga</taxon>
    </lineage>
</organism>
<feature type="transmembrane region" description="Helical" evidence="10">
    <location>
        <begin position="100"/>
        <end position="121"/>
    </location>
</feature>
<dbReference type="EMBL" id="QTJV01000004">
    <property type="protein sequence ID" value="RFM34693.1"/>
    <property type="molecule type" value="Genomic_DNA"/>
</dbReference>
<sequence>MKNGFVILISATAALGGLLFGFDTAIISGAISYIQSYFNMDAVALGWAVGSGLIGCALGSVTAGYLSDRYGRRLCLIICALLFAISGLGAAVSHSLFSFILFRIIGGIGVGSAAMVSPMYIAEIAPSSERGRLVALYQLAIVTGILLAYFTNYGLNETGVNNWRWMFGSQLVPSLLFLIMLFFVPESPRWLVGKDRINESMVVLKRIVPSFQLHQELEDIKKSFSSHEQISIGHLFEKKYSRVIIAGILLAVFQQVTGINAILYYAPVIFNQTGIGNNDSLVYTIIIGIVNVVSTFIAIGLVDKVGRKQFLLIGSILMGLSLVIVAVCFYLKYFQYYIILIAVLVYVASFGCTLGAVTWVYLSEIFPNRIRALALSLSTFALWIADFIISYSFPIMTTHMTTSVTLGIYAFFCAIAFVYMVTNIPETKGKSLEEIETLFV</sequence>
<dbReference type="AlphaFoldDB" id="A0A3E1P3A3"/>
<comment type="subcellular location">
    <subcellularLocation>
        <location evidence="1">Cell membrane</location>
        <topology evidence="1">Multi-pass membrane protein</topology>
    </subcellularLocation>
</comment>
<evidence type="ECO:0000256" key="5">
    <source>
        <dbReference type="ARBA" id="ARBA00022597"/>
    </source>
</evidence>
<dbReference type="PRINTS" id="PR00171">
    <property type="entry name" value="SUGRTRNSPORT"/>
</dbReference>